<keyword evidence="1" id="KW-0479">Metal-binding</keyword>
<dbReference type="GO" id="GO:0005634">
    <property type="term" value="C:nucleus"/>
    <property type="evidence" value="ECO:0007669"/>
    <property type="project" value="TreeGrafter"/>
</dbReference>
<dbReference type="Proteomes" id="UP000410492">
    <property type="component" value="Unassembled WGS sequence"/>
</dbReference>
<name>A0A653C9J3_CALMS</name>
<dbReference type="PANTHER" id="PTHR24403">
    <property type="entry name" value="ZINC FINGER PROTEIN"/>
    <property type="match status" value="1"/>
</dbReference>
<evidence type="ECO:0000256" key="3">
    <source>
        <dbReference type="ARBA" id="ARBA00022771"/>
    </source>
</evidence>
<dbReference type="PANTHER" id="PTHR24403:SF67">
    <property type="entry name" value="FI01116P-RELATED"/>
    <property type="match status" value="1"/>
</dbReference>
<sequence length="495" mass="57159">MDEMVKIEESVLELVEEELDVKQSTEESDVKTEMKTSPRPIDIKNEINADGKIKRIKRENQGCDELPIFTNNIVKIEKDEPGMQVEAKVRYMDTVQLNEELIIKDEICAESECPAIKRIKTEHDTAKWNGSDLTMASMAVKADLDVSLPHTEFDIKDESYSDTTASVTKNGLPRKSQEVLADKETDGDTFFCYHCEYAARSKCHLIDHMKVHRSRKYIYSCCYCDFQTNSGRLFTTHNKTHSSESAEYEVLHMKDKHVDDKFSRGNTMLIDSQTHVLNKSSSRGRKRHPTFRASVSKTVLGCTKCTYESTNVKCLREHLMIKHPEISGNRILTRCIYCNKTFKSKQGLDDHIVKRHPDFIASVSRKIHECTQCTYKTTYVRCLREHLMIKHPEISGNRILTRCIYCNKTFKSKQGLDDHIVKRHLDFIASVSSKIHECTQCTYKTTNVKCLREHLMIRHPELSGNRILTRCIYCNKTFKGKSGLDDHIVKDIRIL</sequence>
<dbReference type="PROSITE" id="PS00028">
    <property type="entry name" value="ZINC_FINGER_C2H2_1"/>
    <property type="match status" value="2"/>
</dbReference>
<dbReference type="InterPro" id="IPR013087">
    <property type="entry name" value="Znf_C2H2_type"/>
</dbReference>
<protein>
    <recommendedName>
        <fullName evidence="6">C2H2-type domain-containing protein</fullName>
    </recommendedName>
</protein>
<dbReference type="InterPro" id="IPR050688">
    <property type="entry name" value="Zinc_finger/UBP_domain"/>
</dbReference>
<dbReference type="PROSITE" id="PS50157">
    <property type="entry name" value="ZINC_FINGER_C2H2_2"/>
    <property type="match status" value="1"/>
</dbReference>
<dbReference type="AlphaFoldDB" id="A0A653C9J3"/>
<dbReference type="Gene3D" id="3.30.160.60">
    <property type="entry name" value="Classic Zinc Finger"/>
    <property type="match status" value="4"/>
</dbReference>
<gene>
    <name evidence="7" type="ORF">CALMAC_LOCUS7321</name>
</gene>
<keyword evidence="4" id="KW-0862">Zinc</keyword>
<accession>A0A653C9J3</accession>
<evidence type="ECO:0000256" key="4">
    <source>
        <dbReference type="ARBA" id="ARBA00022833"/>
    </source>
</evidence>
<dbReference type="GO" id="GO:0045944">
    <property type="term" value="P:positive regulation of transcription by RNA polymerase II"/>
    <property type="evidence" value="ECO:0007669"/>
    <property type="project" value="TreeGrafter"/>
</dbReference>
<proteinExistence type="predicted"/>
<dbReference type="GO" id="GO:0008270">
    <property type="term" value="F:zinc ion binding"/>
    <property type="evidence" value="ECO:0007669"/>
    <property type="project" value="UniProtKB-KW"/>
</dbReference>
<keyword evidence="3 5" id="KW-0863">Zinc-finger</keyword>
<evidence type="ECO:0000256" key="1">
    <source>
        <dbReference type="ARBA" id="ARBA00022723"/>
    </source>
</evidence>
<reference evidence="7 8" key="1">
    <citation type="submission" date="2019-01" db="EMBL/GenBank/DDBJ databases">
        <authorList>
            <person name="Sayadi A."/>
        </authorList>
    </citation>
    <scope>NUCLEOTIDE SEQUENCE [LARGE SCALE GENOMIC DNA]</scope>
</reference>
<dbReference type="SMART" id="SM00355">
    <property type="entry name" value="ZnF_C2H2"/>
    <property type="match status" value="8"/>
</dbReference>
<feature type="domain" description="C2H2-type" evidence="6">
    <location>
        <begin position="190"/>
        <end position="217"/>
    </location>
</feature>
<evidence type="ECO:0000256" key="2">
    <source>
        <dbReference type="ARBA" id="ARBA00022737"/>
    </source>
</evidence>
<keyword evidence="2" id="KW-0677">Repeat</keyword>
<evidence type="ECO:0000313" key="7">
    <source>
        <dbReference type="EMBL" id="VEN44587.1"/>
    </source>
</evidence>
<organism evidence="7 8">
    <name type="scientific">Callosobruchus maculatus</name>
    <name type="common">Southern cowpea weevil</name>
    <name type="synonym">Pulse bruchid</name>
    <dbReference type="NCBI Taxonomy" id="64391"/>
    <lineage>
        <taxon>Eukaryota</taxon>
        <taxon>Metazoa</taxon>
        <taxon>Ecdysozoa</taxon>
        <taxon>Arthropoda</taxon>
        <taxon>Hexapoda</taxon>
        <taxon>Insecta</taxon>
        <taxon>Pterygota</taxon>
        <taxon>Neoptera</taxon>
        <taxon>Endopterygota</taxon>
        <taxon>Coleoptera</taxon>
        <taxon>Polyphaga</taxon>
        <taxon>Cucujiformia</taxon>
        <taxon>Chrysomeloidea</taxon>
        <taxon>Chrysomelidae</taxon>
        <taxon>Bruchinae</taxon>
        <taxon>Bruchini</taxon>
        <taxon>Callosobruchus</taxon>
    </lineage>
</organism>
<dbReference type="EMBL" id="CAACVG010007269">
    <property type="protein sequence ID" value="VEN44587.1"/>
    <property type="molecule type" value="Genomic_DNA"/>
</dbReference>
<evidence type="ECO:0000259" key="6">
    <source>
        <dbReference type="PROSITE" id="PS50157"/>
    </source>
</evidence>
<evidence type="ECO:0000313" key="8">
    <source>
        <dbReference type="Proteomes" id="UP000410492"/>
    </source>
</evidence>
<keyword evidence="8" id="KW-1185">Reference proteome</keyword>
<evidence type="ECO:0000256" key="5">
    <source>
        <dbReference type="PROSITE-ProRule" id="PRU00042"/>
    </source>
</evidence>
<dbReference type="OrthoDB" id="8685330at2759"/>